<feature type="transmembrane region" description="Helical" evidence="1">
    <location>
        <begin position="6"/>
        <end position="29"/>
    </location>
</feature>
<sequence>MPTLYRLLFFAGAIIASVYGIMLALTIFVDPGEKDMIIRIPPGSIPAASAKP</sequence>
<organism evidence="2 3">
    <name type="scientific">Allorhizobium borbori</name>
    <dbReference type="NCBI Taxonomy" id="485907"/>
    <lineage>
        <taxon>Bacteria</taxon>
        <taxon>Pseudomonadati</taxon>
        <taxon>Pseudomonadota</taxon>
        <taxon>Alphaproteobacteria</taxon>
        <taxon>Hyphomicrobiales</taxon>
        <taxon>Rhizobiaceae</taxon>
        <taxon>Rhizobium/Agrobacterium group</taxon>
        <taxon>Allorhizobium</taxon>
    </lineage>
</organism>
<keyword evidence="1" id="KW-0812">Transmembrane</keyword>
<keyword evidence="3" id="KW-1185">Reference proteome</keyword>
<evidence type="ECO:0008006" key="4">
    <source>
        <dbReference type="Google" id="ProtNLM"/>
    </source>
</evidence>
<proteinExistence type="predicted"/>
<keyword evidence="1" id="KW-1133">Transmembrane helix</keyword>
<name>A0A7W6K2C8_9HYPH</name>
<gene>
    <name evidence="2" type="ORF">GGQ66_002453</name>
</gene>
<dbReference type="AlphaFoldDB" id="A0A7W6K2C8"/>
<evidence type="ECO:0000256" key="1">
    <source>
        <dbReference type="SAM" id="Phobius"/>
    </source>
</evidence>
<comment type="caution">
    <text evidence="2">The sequence shown here is derived from an EMBL/GenBank/DDBJ whole genome shotgun (WGS) entry which is preliminary data.</text>
</comment>
<evidence type="ECO:0000313" key="2">
    <source>
        <dbReference type="EMBL" id="MBB4103885.1"/>
    </source>
</evidence>
<keyword evidence="1" id="KW-0472">Membrane</keyword>
<reference evidence="2 3" key="1">
    <citation type="submission" date="2020-08" db="EMBL/GenBank/DDBJ databases">
        <title>Genomic Encyclopedia of Type Strains, Phase IV (KMG-IV): sequencing the most valuable type-strain genomes for metagenomic binning, comparative biology and taxonomic classification.</title>
        <authorList>
            <person name="Goeker M."/>
        </authorList>
    </citation>
    <scope>NUCLEOTIDE SEQUENCE [LARGE SCALE GENOMIC DNA]</scope>
    <source>
        <strain evidence="2 3">DSM 26385</strain>
    </source>
</reference>
<dbReference type="Proteomes" id="UP000584824">
    <property type="component" value="Unassembled WGS sequence"/>
</dbReference>
<evidence type="ECO:0000313" key="3">
    <source>
        <dbReference type="Proteomes" id="UP000584824"/>
    </source>
</evidence>
<accession>A0A7W6K2C8</accession>
<dbReference type="RefSeq" id="WP_183792841.1">
    <property type="nucleotide sequence ID" value="NZ_JACIDU010000009.1"/>
</dbReference>
<dbReference type="EMBL" id="JACIDU010000009">
    <property type="protein sequence ID" value="MBB4103885.1"/>
    <property type="molecule type" value="Genomic_DNA"/>
</dbReference>
<protein>
    <recommendedName>
        <fullName evidence="4">Histidine kinase</fullName>
    </recommendedName>
</protein>